<keyword evidence="7" id="KW-1185">Reference proteome</keyword>
<organism evidence="6 7">
    <name type="scientific">Claviceps pazoutovae</name>
    <dbReference type="NCBI Taxonomy" id="1649127"/>
    <lineage>
        <taxon>Eukaryota</taxon>
        <taxon>Fungi</taxon>
        <taxon>Dikarya</taxon>
        <taxon>Ascomycota</taxon>
        <taxon>Pezizomycotina</taxon>
        <taxon>Sordariomycetes</taxon>
        <taxon>Hypocreomycetidae</taxon>
        <taxon>Hypocreales</taxon>
        <taxon>Clavicipitaceae</taxon>
        <taxon>Claviceps</taxon>
    </lineage>
</organism>
<dbReference type="InterPro" id="IPR045004">
    <property type="entry name" value="ECH_dom"/>
</dbReference>
<feature type="region of interest" description="Disordered" evidence="4">
    <location>
        <begin position="316"/>
        <end position="412"/>
    </location>
</feature>
<feature type="domain" description="Enoyl-CoA hydratase/isomerase" evidence="5">
    <location>
        <begin position="368"/>
        <end position="515"/>
    </location>
</feature>
<sequence>MSFRAFTTRAGPAAHVASRSSRGNTMAQSAAQGLSAQATKIKELPDDGVDDVIFASKYGLRTIILNRPKQLNSLNGSMIRKIVPRMIEWEKSDMANIVLLKGAGDRALCAGGDVAALAKLNQEGPDGWKKSADFFALEYKLMHYIATYKKPYIALMDGVTMGGGVGLSMHAPFRIATEKTVFAMPETTIGFFPDVGASFFLPRLNGAMGTYLALTSDRLIGPNVFYSGIATHYLHSTSLPDLEAHLAELRFRDGDDMSRKLAVINNTLEEFCTGLPYNQPIRPRGEVRKIIDRCFNKNNVADIVAALKEEATVPVEEQADSAVEQTGAAAEGETSAPVEEQTGVAVEEQTDPGSEQQSGVAVEKQTNTAMEEQTNTAMEEQSNAAVEEQTDAAVEETGAATEEEFDAASEDEMDVAFLREQRKTAPRKNWRAKAQKWAEKTLSTLQQRSPTAVHVALRQMRHGGDWDIAETFKREHQIASKFMQHPDFTEGVTALLVHKTAPKWKFESLDGVPASENITQPFFEYNEANQLQLFTDRTFSEYPHHKYGVPTEKEVEAVVKENSFTRGQNLRTIVASRNGRQGVAEVVNEILRRKTVMDEEGKARWVDDDVSPISRL</sequence>
<protein>
    <recommendedName>
        <fullName evidence="2">3-hydroxyisobutyryl-CoA hydrolase</fullName>
        <ecNumber evidence="2">3.1.2.4</ecNumber>
    </recommendedName>
</protein>
<reference evidence="6 7" key="1">
    <citation type="journal article" date="2020" name="bioRxiv">
        <title>Whole genome comparisons of ergot fungi reveals the divergence and evolution of species within the genus Claviceps are the result of varying mechanisms driving genome evolution and host range expansion.</title>
        <authorList>
            <person name="Wyka S.A."/>
            <person name="Mondo S.J."/>
            <person name="Liu M."/>
            <person name="Dettman J."/>
            <person name="Nalam V."/>
            <person name="Broders K.D."/>
        </authorList>
    </citation>
    <scope>NUCLEOTIDE SEQUENCE [LARGE SCALE GENOMIC DNA]</scope>
    <source>
        <strain evidence="6 7">CCC 1485</strain>
    </source>
</reference>
<dbReference type="EC" id="3.1.2.4" evidence="2"/>
<dbReference type="Pfam" id="PF16113">
    <property type="entry name" value="ECH_2"/>
    <property type="match status" value="2"/>
</dbReference>
<evidence type="ECO:0000256" key="2">
    <source>
        <dbReference type="ARBA" id="ARBA00011915"/>
    </source>
</evidence>
<dbReference type="GO" id="GO:0003860">
    <property type="term" value="F:3-hydroxyisobutyryl-CoA hydrolase activity"/>
    <property type="evidence" value="ECO:0007669"/>
    <property type="project" value="UniProtKB-EC"/>
</dbReference>
<dbReference type="Proteomes" id="UP000706124">
    <property type="component" value="Unassembled WGS sequence"/>
</dbReference>
<feature type="domain" description="Enoyl-CoA hydratase/isomerase" evidence="5">
    <location>
        <begin position="61"/>
        <end position="324"/>
    </location>
</feature>
<dbReference type="InterPro" id="IPR029045">
    <property type="entry name" value="ClpP/crotonase-like_dom_sf"/>
</dbReference>
<dbReference type="SUPFAM" id="SSF52096">
    <property type="entry name" value="ClpP/crotonase"/>
    <property type="match status" value="1"/>
</dbReference>
<feature type="compositionally biased region" description="Polar residues" evidence="4">
    <location>
        <begin position="351"/>
        <end position="384"/>
    </location>
</feature>
<evidence type="ECO:0000259" key="5">
    <source>
        <dbReference type="Pfam" id="PF16113"/>
    </source>
</evidence>
<evidence type="ECO:0000256" key="4">
    <source>
        <dbReference type="SAM" id="MobiDB-lite"/>
    </source>
</evidence>
<dbReference type="GO" id="GO:0005739">
    <property type="term" value="C:mitochondrion"/>
    <property type="evidence" value="ECO:0007669"/>
    <property type="project" value="TreeGrafter"/>
</dbReference>
<evidence type="ECO:0000313" key="6">
    <source>
        <dbReference type="EMBL" id="KAG5935468.1"/>
    </source>
</evidence>
<dbReference type="EMBL" id="SRPO01000255">
    <property type="protein sequence ID" value="KAG5935468.1"/>
    <property type="molecule type" value="Genomic_DNA"/>
</dbReference>
<dbReference type="OrthoDB" id="1737613at2759"/>
<evidence type="ECO:0000313" key="7">
    <source>
        <dbReference type="Proteomes" id="UP000706124"/>
    </source>
</evidence>
<evidence type="ECO:0000256" key="1">
    <source>
        <dbReference type="ARBA" id="ARBA00001709"/>
    </source>
</evidence>
<name>A0A9P7MAQ1_9HYPO</name>
<dbReference type="PROSITE" id="PS00166">
    <property type="entry name" value="ENOYL_COA_HYDRATASE"/>
    <property type="match status" value="1"/>
</dbReference>
<comment type="catalytic activity">
    <reaction evidence="1">
        <text>3-hydroxy-2-methylpropanoyl-CoA + H2O = 3-hydroxy-2-methylpropanoate + CoA + H(+)</text>
        <dbReference type="Rhea" id="RHEA:20888"/>
        <dbReference type="ChEBI" id="CHEBI:11805"/>
        <dbReference type="ChEBI" id="CHEBI:15377"/>
        <dbReference type="ChEBI" id="CHEBI:15378"/>
        <dbReference type="ChEBI" id="CHEBI:57287"/>
        <dbReference type="ChEBI" id="CHEBI:57340"/>
        <dbReference type="EC" id="3.1.2.4"/>
    </reaction>
</comment>
<dbReference type="InterPro" id="IPR018376">
    <property type="entry name" value="Enoyl-CoA_hyd/isom_CS"/>
</dbReference>
<feature type="compositionally biased region" description="Acidic residues" evidence="4">
    <location>
        <begin position="401"/>
        <end position="412"/>
    </location>
</feature>
<proteinExistence type="predicted"/>
<dbReference type="CDD" id="cd06558">
    <property type="entry name" value="crotonase-like"/>
    <property type="match status" value="1"/>
</dbReference>
<dbReference type="InterPro" id="IPR032259">
    <property type="entry name" value="HIBYL-CoA-H"/>
</dbReference>
<gene>
    <name evidence="6" type="ORF">E4U60_003152</name>
</gene>
<dbReference type="PANTHER" id="PTHR43176">
    <property type="entry name" value="3-HYDROXYISOBUTYRYL-COA HYDROLASE-RELATED"/>
    <property type="match status" value="1"/>
</dbReference>
<comment type="caution">
    <text evidence="6">The sequence shown here is derived from an EMBL/GenBank/DDBJ whole genome shotgun (WGS) entry which is preliminary data.</text>
</comment>
<keyword evidence="3" id="KW-0378">Hydrolase</keyword>
<dbReference type="GO" id="GO:0006574">
    <property type="term" value="P:L-valine catabolic process"/>
    <property type="evidence" value="ECO:0007669"/>
    <property type="project" value="TreeGrafter"/>
</dbReference>
<dbReference type="AlphaFoldDB" id="A0A9P7MAQ1"/>
<dbReference type="Gene3D" id="3.90.226.10">
    <property type="entry name" value="2-enoyl-CoA Hydratase, Chain A, domain 1"/>
    <property type="match status" value="2"/>
</dbReference>
<accession>A0A9P7MAQ1</accession>
<evidence type="ECO:0000256" key="3">
    <source>
        <dbReference type="ARBA" id="ARBA00022801"/>
    </source>
</evidence>
<dbReference type="PANTHER" id="PTHR43176:SF3">
    <property type="entry name" value="3-HYDROXYISOBUTYRYL-COA HYDROLASE, MITOCHONDRIAL"/>
    <property type="match status" value="1"/>
</dbReference>